<evidence type="ECO:0000313" key="2">
    <source>
        <dbReference type="EMBL" id="KAI6289942.1"/>
    </source>
</evidence>
<sequence>MTNQVNLEDWAEGLAVILEQARDAMPATQDFHGYGTANMLIGEISKAETQPPAKAPEHHPLPGSRPGPSRSRYSSSTTSSPHLSWSKWPDLSRPRSNPFSSRALFVVSPLSGILVPREMIALESSPAQPKNREQNQSEGRPDDNVDYLDDDDLYNDLDDEWFGELDDKRPQAASPPSSDPAELPFPSPQEAYPDFFGPSPPVLDGLLHPVTSLLLASTTRTKSRPCP</sequence>
<proteinExistence type="predicted"/>
<feature type="compositionally biased region" description="Acidic residues" evidence="1">
    <location>
        <begin position="144"/>
        <end position="164"/>
    </location>
</feature>
<name>A0ABQ8N239_PYRGI</name>
<gene>
    <name evidence="2" type="ORF">MCOR33_011625</name>
</gene>
<comment type="caution">
    <text evidence="2">The sequence shown here is derived from an EMBL/GenBank/DDBJ whole genome shotgun (WGS) entry which is preliminary data.</text>
</comment>
<dbReference type="Proteomes" id="UP001059893">
    <property type="component" value="Unassembled WGS sequence"/>
</dbReference>
<feature type="compositionally biased region" description="Low complexity" evidence="1">
    <location>
        <begin position="61"/>
        <end position="84"/>
    </location>
</feature>
<dbReference type="EMBL" id="JABSND010000561">
    <property type="protein sequence ID" value="KAI6289942.1"/>
    <property type="molecule type" value="Genomic_DNA"/>
</dbReference>
<feature type="compositionally biased region" description="Basic and acidic residues" evidence="1">
    <location>
        <begin position="130"/>
        <end position="143"/>
    </location>
</feature>
<feature type="region of interest" description="Disordered" evidence="1">
    <location>
        <begin position="42"/>
        <end position="98"/>
    </location>
</feature>
<protein>
    <submittedName>
        <fullName evidence="2">Uncharacterized protein</fullName>
    </submittedName>
</protein>
<accession>A0ABQ8N239</accession>
<keyword evidence="3" id="KW-1185">Reference proteome</keyword>
<evidence type="ECO:0000313" key="3">
    <source>
        <dbReference type="Proteomes" id="UP001059893"/>
    </source>
</evidence>
<organism evidence="2 3">
    <name type="scientific">Pyricularia grisea</name>
    <name type="common">Crabgrass-specific blast fungus</name>
    <name type="synonym">Magnaporthe grisea</name>
    <dbReference type="NCBI Taxonomy" id="148305"/>
    <lineage>
        <taxon>Eukaryota</taxon>
        <taxon>Fungi</taxon>
        <taxon>Dikarya</taxon>
        <taxon>Ascomycota</taxon>
        <taxon>Pezizomycotina</taxon>
        <taxon>Sordariomycetes</taxon>
        <taxon>Sordariomycetidae</taxon>
        <taxon>Magnaporthales</taxon>
        <taxon>Pyriculariaceae</taxon>
        <taxon>Pyricularia</taxon>
    </lineage>
</organism>
<feature type="region of interest" description="Disordered" evidence="1">
    <location>
        <begin position="122"/>
        <end position="201"/>
    </location>
</feature>
<feature type="compositionally biased region" description="Low complexity" evidence="1">
    <location>
        <begin position="172"/>
        <end position="181"/>
    </location>
</feature>
<evidence type="ECO:0000256" key="1">
    <source>
        <dbReference type="SAM" id="MobiDB-lite"/>
    </source>
</evidence>
<reference evidence="2" key="1">
    <citation type="submission" date="2021-01" db="EMBL/GenBank/DDBJ databases">
        <title>Deciphering the adaptive evolutionary patterns associated with biogeogrpahic diversity in the finger millet blast pathogen Magnaporthe oryzae in Eastern Africa.</title>
        <authorList>
            <person name="Onyema G."/>
            <person name="Shittu T.A."/>
            <person name="Dodsworth S."/>
            <person name="Devilliers S."/>
            <person name="Muthumeenakshi S."/>
            <person name="Sreenivasaprasad S."/>
        </authorList>
    </citation>
    <scope>NUCLEOTIDE SEQUENCE</scope>
    <source>
        <strain evidence="2">D15/s37</strain>
    </source>
</reference>